<evidence type="ECO:0000313" key="2">
    <source>
        <dbReference type="Proteomes" id="UP000007797"/>
    </source>
</evidence>
<dbReference type="OMA" id="NYSIAMA"/>
<dbReference type="InterPro" id="IPR002110">
    <property type="entry name" value="Ankyrin_rpt"/>
</dbReference>
<dbReference type="SMART" id="SM00248">
    <property type="entry name" value="ANK"/>
    <property type="match status" value="4"/>
</dbReference>
<evidence type="ECO:0008006" key="3">
    <source>
        <dbReference type="Google" id="ProtNLM"/>
    </source>
</evidence>
<dbReference type="InterPro" id="IPR036770">
    <property type="entry name" value="Ankyrin_rpt-contain_sf"/>
</dbReference>
<dbReference type="PANTHER" id="PTHR46586">
    <property type="entry name" value="ANKYRIN REPEAT-CONTAINING PROTEIN"/>
    <property type="match status" value="1"/>
</dbReference>
<dbReference type="InterPro" id="IPR052050">
    <property type="entry name" value="SecEffector_AnkRepeat"/>
</dbReference>
<dbReference type="PANTHER" id="PTHR46586:SF3">
    <property type="entry name" value="ANKYRIN REPEAT-CONTAINING PROTEIN"/>
    <property type="match status" value="1"/>
</dbReference>
<dbReference type="Pfam" id="PF12796">
    <property type="entry name" value="Ank_2"/>
    <property type="match status" value="1"/>
</dbReference>
<reference evidence="2" key="1">
    <citation type="journal article" date="2011" name="Genome Res.">
        <title>Phylogeny-wide analysis of social amoeba genomes highlights ancient origins for complex intercellular communication.</title>
        <authorList>
            <person name="Heidel A.J."/>
            <person name="Lawal H.M."/>
            <person name="Felder M."/>
            <person name="Schilde C."/>
            <person name="Helps N.R."/>
            <person name="Tunggal B."/>
            <person name="Rivero F."/>
            <person name="John U."/>
            <person name="Schleicher M."/>
            <person name="Eichinger L."/>
            <person name="Platzer M."/>
            <person name="Noegel A.A."/>
            <person name="Schaap P."/>
            <person name="Gloeckner G."/>
        </authorList>
    </citation>
    <scope>NUCLEOTIDE SEQUENCE [LARGE SCALE GENOMIC DNA]</scope>
    <source>
        <strain evidence="2">SH3</strain>
    </source>
</reference>
<dbReference type="SUPFAM" id="SSF48403">
    <property type="entry name" value="Ankyrin repeat"/>
    <property type="match status" value="1"/>
</dbReference>
<sequence>MITTFNSVFKILYIRQSIFNHVEKISQQQQQQQQTTGSKRHLKGRDIAKLPFLGMITDYGMPWYFIKHYLPPSDTLLFKRRAYTITRYCAHRNATLDILIHLLEWCPNYDPQQDKICYTRLAENIAATGNKDILEYIINRYPNINLNNVNQRAITGGHVSILELLTSLGKDGGDFTSDSLHRAIEYGYLNAVIYLHDRTKEKSNNSPPIFGNWAMGVAARNGHLDIVKFLHYNRTEGCVVDGLSLAARGGHLDIVKFLLLNRSDVSKYDVLTSAARSGNLELVKFLHEYNQFQFNCNTEAMDIAAASGHFSVVEWLHFNRTEGCTTRAMDQSPCFEITQFLHLNRTEGCTTKALNNASILGYVDTTNFLLNNRTEGCTIDALERTAFATNIVDIITYLHANDTHFSPRYVYYTIAWGRLDAIPFFLEHYIHSPIWDEALDMAAEFGYFDIVKVPTNPSIYSLINQMKPRY</sequence>
<evidence type="ECO:0000313" key="1">
    <source>
        <dbReference type="EMBL" id="EGG21834.1"/>
    </source>
</evidence>
<protein>
    <recommendedName>
        <fullName evidence="3">Ankyrin repeat-containing protein</fullName>
    </recommendedName>
</protein>
<organism evidence="1 2">
    <name type="scientific">Cavenderia fasciculata</name>
    <name type="common">Slime mold</name>
    <name type="synonym">Dictyostelium fasciculatum</name>
    <dbReference type="NCBI Taxonomy" id="261658"/>
    <lineage>
        <taxon>Eukaryota</taxon>
        <taxon>Amoebozoa</taxon>
        <taxon>Evosea</taxon>
        <taxon>Eumycetozoa</taxon>
        <taxon>Dictyostelia</taxon>
        <taxon>Acytosteliales</taxon>
        <taxon>Cavenderiaceae</taxon>
        <taxon>Cavenderia</taxon>
    </lineage>
</organism>
<accession>F4PUB9</accession>
<dbReference type="RefSeq" id="XP_004359684.1">
    <property type="nucleotide sequence ID" value="XM_004359627.1"/>
</dbReference>
<name>F4PUB9_CACFS</name>
<dbReference type="OrthoDB" id="76098at2759"/>
<keyword evidence="2" id="KW-1185">Reference proteome</keyword>
<dbReference type="KEGG" id="dfa:DFA_01720"/>
<dbReference type="Proteomes" id="UP000007797">
    <property type="component" value="Unassembled WGS sequence"/>
</dbReference>
<gene>
    <name evidence="1" type="ORF">DFA_01720</name>
</gene>
<proteinExistence type="predicted"/>
<dbReference type="Gene3D" id="1.25.40.20">
    <property type="entry name" value="Ankyrin repeat-containing domain"/>
    <property type="match status" value="1"/>
</dbReference>
<dbReference type="GeneID" id="14873507"/>
<dbReference type="STRING" id="1054147.F4PUB9"/>
<dbReference type="AlphaFoldDB" id="F4PUB9"/>
<dbReference type="EMBL" id="GL883010">
    <property type="protein sequence ID" value="EGG21834.1"/>
    <property type="molecule type" value="Genomic_DNA"/>
</dbReference>